<dbReference type="RefSeq" id="XP_007678858.1">
    <property type="nucleotide sequence ID" value="XM_007680668.1"/>
</dbReference>
<dbReference type="PANTHER" id="PTHR47582:SF1">
    <property type="entry name" value="P450, PUTATIVE (EUROFUNG)-RELATED"/>
    <property type="match status" value="1"/>
</dbReference>
<dbReference type="Pfam" id="PF00067">
    <property type="entry name" value="p450"/>
    <property type="match status" value="1"/>
</dbReference>
<sequence>MDLDPSRAEISFTTPILLAIPVLVVAALLASRLLAPQRDPREPPFIPHPVPYIGHLLTFLREGGDYFPRLYQRYHHGIFAIPVFSSRIYVLATPAWAQAMHKNFKTLSFNTLIVQAMKMVFDMDEASMNTISRNPNGEDGTREGILLEMHDLMFTSFVQSIDEMNANFLKCWAPHINPLATHGKTETISLWYWLRHHFSIASTDSLYGPQNPLALNPGLEDDVWVFDDNIDKFFLPFPSLTLRKGYQARQRMFDAFVKFAENDGYKHASRIISVRAEVNYKHGISTRMVGYGETSMMFAVLINTVPVTFWLLSYLFADTTLLADVRAEIEACISNTDVSKRIVNVTKLKTQCPLLNSAMRETLRICATMNINRYVTVDTTLTNASEGESYLLKKGNLVMVGANVMHFEPDIFGTDPQRFDARRFLPTLEKGKNDNASGEYTGKALDPAAAYRDGEGKVHGGAFRPFGGGNNICPGRHFAQTEILTVVAMFVAGFDITAADGGKYVPPPFQATKIIAGVVRPARDVEVRVRRRPGVEDVEWVCEM</sequence>
<comment type="similarity">
    <text evidence="2">Belongs to the cytochrome P450 family.</text>
</comment>
<evidence type="ECO:0000256" key="6">
    <source>
        <dbReference type="SAM" id="Phobius"/>
    </source>
</evidence>
<dbReference type="AlphaFoldDB" id="M2N4T6"/>
<keyword evidence="8" id="KW-1185">Reference proteome</keyword>
<dbReference type="PANTHER" id="PTHR47582">
    <property type="entry name" value="P450, PUTATIVE (EUROFUNG)-RELATED"/>
    <property type="match status" value="1"/>
</dbReference>
<protein>
    <recommendedName>
        <fullName evidence="9">Cytochrome P450</fullName>
    </recommendedName>
</protein>
<proteinExistence type="inferred from homology"/>
<dbReference type="PRINTS" id="PR00465">
    <property type="entry name" value="EP450IV"/>
</dbReference>
<dbReference type="InterPro" id="IPR002403">
    <property type="entry name" value="Cyt_P450_E_grp-IV"/>
</dbReference>
<evidence type="ECO:0000313" key="7">
    <source>
        <dbReference type="EMBL" id="EMC93770.1"/>
    </source>
</evidence>
<keyword evidence="6" id="KW-1133">Transmembrane helix</keyword>
<evidence type="ECO:0000256" key="1">
    <source>
        <dbReference type="ARBA" id="ARBA00001971"/>
    </source>
</evidence>
<feature type="binding site" description="axial binding residue" evidence="5">
    <location>
        <position position="473"/>
    </location>
    <ligand>
        <name>heme</name>
        <dbReference type="ChEBI" id="CHEBI:30413"/>
    </ligand>
    <ligandPart>
        <name>Fe</name>
        <dbReference type="ChEBI" id="CHEBI:18248"/>
    </ligandPart>
</feature>
<dbReference type="InterPro" id="IPR036396">
    <property type="entry name" value="Cyt_P450_sf"/>
</dbReference>
<accession>M2N4T6</accession>
<dbReference type="CDD" id="cd11040">
    <property type="entry name" value="CYP7_CYP8-like"/>
    <property type="match status" value="1"/>
</dbReference>
<dbReference type="OMA" id="CATMNIN"/>
<dbReference type="STRING" id="717646.M2N4T6"/>
<evidence type="ECO:0000256" key="4">
    <source>
        <dbReference type="ARBA" id="ARBA00023004"/>
    </source>
</evidence>
<keyword evidence="3 5" id="KW-0479">Metal-binding</keyword>
<feature type="transmembrane region" description="Helical" evidence="6">
    <location>
        <begin position="12"/>
        <end position="35"/>
    </location>
</feature>
<dbReference type="InterPro" id="IPR001128">
    <property type="entry name" value="Cyt_P450"/>
</dbReference>
<keyword evidence="6" id="KW-0472">Membrane</keyword>
<evidence type="ECO:0008006" key="9">
    <source>
        <dbReference type="Google" id="ProtNLM"/>
    </source>
</evidence>
<dbReference type="GeneID" id="19109709"/>
<evidence type="ECO:0000256" key="5">
    <source>
        <dbReference type="PIRSR" id="PIRSR602403-1"/>
    </source>
</evidence>
<reference evidence="7 8" key="1">
    <citation type="journal article" date="2012" name="PLoS Pathog.">
        <title>Diverse lifestyles and strategies of plant pathogenesis encoded in the genomes of eighteen Dothideomycetes fungi.</title>
        <authorList>
            <person name="Ohm R.A."/>
            <person name="Feau N."/>
            <person name="Henrissat B."/>
            <person name="Schoch C.L."/>
            <person name="Horwitz B.A."/>
            <person name="Barry K.W."/>
            <person name="Condon B.J."/>
            <person name="Copeland A.C."/>
            <person name="Dhillon B."/>
            <person name="Glaser F."/>
            <person name="Hesse C.N."/>
            <person name="Kosti I."/>
            <person name="LaButti K."/>
            <person name="Lindquist E.A."/>
            <person name="Lucas S."/>
            <person name="Salamov A.A."/>
            <person name="Bradshaw R.E."/>
            <person name="Ciuffetti L."/>
            <person name="Hamelin R.C."/>
            <person name="Kema G.H.J."/>
            <person name="Lawrence C."/>
            <person name="Scott J.A."/>
            <person name="Spatafora J.W."/>
            <person name="Turgeon B.G."/>
            <person name="de Wit P.J.G.M."/>
            <person name="Zhong S."/>
            <person name="Goodwin S.B."/>
            <person name="Grigoriev I.V."/>
        </authorList>
    </citation>
    <scope>NUCLEOTIDE SEQUENCE [LARGE SCALE GENOMIC DNA]</scope>
    <source>
        <strain evidence="7 8">UAMH 10762</strain>
    </source>
</reference>
<dbReference type="InterPro" id="IPR053007">
    <property type="entry name" value="CYP450_monoxygenase_sec-met"/>
</dbReference>
<evidence type="ECO:0000256" key="3">
    <source>
        <dbReference type="ARBA" id="ARBA00022723"/>
    </source>
</evidence>
<dbReference type="GO" id="GO:0016705">
    <property type="term" value="F:oxidoreductase activity, acting on paired donors, with incorporation or reduction of molecular oxygen"/>
    <property type="evidence" value="ECO:0007669"/>
    <property type="project" value="InterPro"/>
</dbReference>
<dbReference type="GO" id="GO:0005506">
    <property type="term" value="F:iron ion binding"/>
    <property type="evidence" value="ECO:0007669"/>
    <property type="project" value="InterPro"/>
</dbReference>
<organism evidence="7 8">
    <name type="scientific">Baudoinia panamericana (strain UAMH 10762)</name>
    <name type="common">Angels' share fungus</name>
    <name type="synonym">Baudoinia compniacensis (strain UAMH 10762)</name>
    <dbReference type="NCBI Taxonomy" id="717646"/>
    <lineage>
        <taxon>Eukaryota</taxon>
        <taxon>Fungi</taxon>
        <taxon>Dikarya</taxon>
        <taxon>Ascomycota</taxon>
        <taxon>Pezizomycotina</taxon>
        <taxon>Dothideomycetes</taxon>
        <taxon>Dothideomycetidae</taxon>
        <taxon>Mycosphaerellales</taxon>
        <taxon>Teratosphaeriaceae</taxon>
        <taxon>Baudoinia</taxon>
    </lineage>
</organism>
<dbReference type="GO" id="GO:0004497">
    <property type="term" value="F:monooxygenase activity"/>
    <property type="evidence" value="ECO:0007669"/>
    <property type="project" value="InterPro"/>
</dbReference>
<dbReference type="KEGG" id="bcom:BAUCODRAFT_210021"/>
<dbReference type="Gene3D" id="1.10.630.10">
    <property type="entry name" value="Cytochrome P450"/>
    <property type="match status" value="1"/>
</dbReference>
<keyword evidence="6" id="KW-0812">Transmembrane</keyword>
<evidence type="ECO:0000256" key="2">
    <source>
        <dbReference type="ARBA" id="ARBA00010617"/>
    </source>
</evidence>
<dbReference type="eggNOG" id="KOG0684">
    <property type="taxonomic scope" value="Eukaryota"/>
</dbReference>
<name>M2N4T6_BAUPA</name>
<keyword evidence="4 5" id="KW-0408">Iron</keyword>
<dbReference type="GO" id="GO:0020037">
    <property type="term" value="F:heme binding"/>
    <property type="evidence" value="ECO:0007669"/>
    <property type="project" value="InterPro"/>
</dbReference>
<evidence type="ECO:0000313" key="8">
    <source>
        <dbReference type="Proteomes" id="UP000011761"/>
    </source>
</evidence>
<dbReference type="SUPFAM" id="SSF48264">
    <property type="entry name" value="Cytochrome P450"/>
    <property type="match status" value="1"/>
</dbReference>
<dbReference type="Proteomes" id="UP000011761">
    <property type="component" value="Unassembled WGS sequence"/>
</dbReference>
<dbReference type="HOGENOM" id="CLU_018012_4_2_1"/>
<gene>
    <name evidence="7" type="ORF">BAUCODRAFT_210021</name>
</gene>
<comment type="cofactor">
    <cofactor evidence="1 5">
        <name>heme</name>
        <dbReference type="ChEBI" id="CHEBI:30413"/>
    </cofactor>
</comment>
<keyword evidence="5" id="KW-0349">Heme</keyword>
<dbReference type="EMBL" id="KB445559">
    <property type="protein sequence ID" value="EMC93770.1"/>
    <property type="molecule type" value="Genomic_DNA"/>
</dbReference>
<dbReference type="OrthoDB" id="3366823at2759"/>